<accession>A0A1I4Q961</accession>
<dbReference type="AlphaFoldDB" id="A0A1I4Q961"/>
<proteinExistence type="predicted"/>
<name>A0A1I4Q961_9PROT</name>
<reference evidence="2" key="1">
    <citation type="submission" date="2016-10" db="EMBL/GenBank/DDBJ databases">
        <authorList>
            <person name="Varghese N."/>
            <person name="Submissions S."/>
        </authorList>
    </citation>
    <scope>NUCLEOTIDE SEQUENCE [LARGE SCALE GENOMIC DNA]</scope>
    <source>
        <strain evidence="2">Nm44</strain>
    </source>
</reference>
<organism evidence="1 2">
    <name type="scientific">Nitrosomonas communis</name>
    <dbReference type="NCBI Taxonomy" id="44574"/>
    <lineage>
        <taxon>Bacteria</taxon>
        <taxon>Pseudomonadati</taxon>
        <taxon>Pseudomonadota</taxon>
        <taxon>Betaproteobacteria</taxon>
        <taxon>Nitrosomonadales</taxon>
        <taxon>Nitrosomonadaceae</taxon>
        <taxon>Nitrosomonas</taxon>
    </lineage>
</organism>
<gene>
    <name evidence="1" type="ORF">SAMN05421863_102540</name>
</gene>
<dbReference type="EMBL" id="FOUB01000025">
    <property type="protein sequence ID" value="SFM36641.1"/>
    <property type="molecule type" value="Genomic_DNA"/>
</dbReference>
<protein>
    <submittedName>
        <fullName evidence="1">Uncharacterized protein</fullName>
    </submittedName>
</protein>
<evidence type="ECO:0000313" key="1">
    <source>
        <dbReference type="EMBL" id="SFM36641.1"/>
    </source>
</evidence>
<keyword evidence="2" id="KW-1185">Reference proteome</keyword>
<evidence type="ECO:0000313" key="2">
    <source>
        <dbReference type="Proteomes" id="UP000183287"/>
    </source>
</evidence>
<sequence>MKCADFFLDLYTLQPKSKEENKKIENYIAKLQMAVRLYHLKLNIHLVRIEKCFEDFYDGRQPRTERNGRLI</sequence>
<dbReference type="Proteomes" id="UP000183287">
    <property type="component" value="Unassembled WGS sequence"/>
</dbReference>